<dbReference type="EMBL" id="CP071872">
    <property type="protein sequence ID" value="UNM11031.1"/>
    <property type="molecule type" value="Genomic_DNA"/>
</dbReference>
<protein>
    <submittedName>
        <fullName evidence="1">Uncharacterized protein</fullName>
    </submittedName>
</protein>
<name>A0ABY3WKM0_9ACTN</name>
<keyword evidence="2" id="KW-1185">Reference proteome</keyword>
<evidence type="ECO:0000313" key="1">
    <source>
        <dbReference type="EMBL" id="UNM11031.1"/>
    </source>
</evidence>
<reference evidence="1 2" key="1">
    <citation type="submission" date="2021-03" db="EMBL/GenBank/DDBJ databases">
        <title>Complete genome of Streptomyces formicae strain 1H-GS9 (DSM 100524).</title>
        <authorList>
            <person name="Atanasov K.E."/>
            <person name="Altabella T."/>
            <person name="Ferrer A."/>
        </authorList>
    </citation>
    <scope>NUCLEOTIDE SEQUENCE [LARGE SCALE GENOMIC DNA]</scope>
    <source>
        <strain evidence="1 2">1H-GS9</strain>
    </source>
</reference>
<accession>A0ABY3WKM0</accession>
<sequence length="304" mass="32051">MSGDTSAVAQLTGIVQDFADEAGGPPTLGELLEILGWGVPAGSAALTGQVPVPLAFKAKLKGNKRYESGRPSRTAELNDSVFVAASDLLTELAETAAARAGAPVTAAGLAAEITTLLKQTDVRLDDAETAAVASLTADVPKRKLPKPQRGDLLAIPAQAGGWHLALVLERNRIGTALGLVRGVRTVPRVTGDRTEVVRRPVFHTDDEQVSAGIWKTAGHDERLLELFPGAPEIYHSTEFDWPGVDLGEFGAAESADAGELRLIGKDEAEDVGLLDGTYRQSWMSEHLQELLDEGKLPGVGPSGR</sequence>
<dbReference type="Proteomes" id="UP000828924">
    <property type="component" value="Chromosome"/>
</dbReference>
<organism evidence="1 2">
    <name type="scientific">Streptomyces formicae</name>
    <dbReference type="NCBI Taxonomy" id="1616117"/>
    <lineage>
        <taxon>Bacteria</taxon>
        <taxon>Bacillati</taxon>
        <taxon>Actinomycetota</taxon>
        <taxon>Actinomycetes</taxon>
        <taxon>Kitasatosporales</taxon>
        <taxon>Streptomycetaceae</taxon>
        <taxon>Streptomyces</taxon>
    </lineage>
</organism>
<dbReference type="RefSeq" id="WP_242329576.1">
    <property type="nucleotide sequence ID" value="NZ_CP071872.1"/>
</dbReference>
<evidence type="ECO:0000313" key="2">
    <source>
        <dbReference type="Proteomes" id="UP000828924"/>
    </source>
</evidence>
<proteinExistence type="predicted"/>
<gene>
    <name evidence="1" type="ORF">J4032_05455</name>
</gene>